<organism evidence="1 2">
    <name type="scientific">Streptomyces zagrosensis</name>
    <dbReference type="NCBI Taxonomy" id="1042984"/>
    <lineage>
        <taxon>Bacteria</taxon>
        <taxon>Bacillati</taxon>
        <taxon>Actinomycetota</taxon>
        <taxon>Actinomycetes</taxon>
        <taxon>Kitasatosporales</taxon>
        <taxon>Streptomycetaceae</taxon>
        <taxon>Streptomyces</taxon>
    </lineage>
</organism>
<dbReference type="AlphaFoldDB" id="A0A7W9Q485"/>
<evidence type="ECO:0000313" key="1">
    <source>
        <dbReference type="EMBL" id="MBB5933126.1"/>
    </source>
</evidence>
<sequence length="84" mass="9509">MPLWPYADSDAVICDRVPHALTETGLPHGPYLAMLDQVLRYLLELARGIHIQASLRTQPGLPRVTVCRSSELCDRLPPVRYQQE</sequence>
<gene>
    <name evidence="1" type="ORF">FHS42_000144</name>
</gene>
<evidence type="ECO:0000313" key="2">
    <source>
        <dbReference type="Proteomes" id="UP000588098"/>
    </source>
</evidence>
<comment type="caution">
    <text evidence="1">The sequence shown here is derived from an EMBL/GenBank/DDBJ whole genome shotgun (WGS) entry which is preliminary data.</text>
</comment>
<accession>A0A7W9Q485</accession>
<proteinExistence type="predicted"/>
<dbReference type="Proteomes" id="UP000588098">
    <property type="component" value="Unassembled WGS sequence"/>
</dbReference>
<keyword evidence="2" id="KW-1185">Reference proteome</keyword>
<name>A0A7W9Q485_9ACTN</name>
<reference evidence="1 2" key="1">
    <citation type="submission" date="2020-08" db="EMBL/GenBank/DDBJ databases">
        <title>Genomic Encyclopedia of Type Strains, Phase III (KMG-III): the genomes of soil and plant-associated and newly described type strains.</title>
        <authorList>
            <person name="Whitman W."/>
        </authorList>
    </citation>
    <scope>NUCLEOTIDE SEQUENCE [LARGE SCALE GENOMIC DNA]</scope>
    <source>
        <strain evidence="1 2">CECT 8305</strain>
    </source>
</reference>
<protein>
    <submittedName>
        <fullName evidence="1">Uncharacterized protein</fullName>
    </submittedName>
</protein>
<dbReference type="EMBL" id="JACHJL010000001">
    <property type="protein sequence ID" value="MBB5933126.1"/>
    <property type="molecule type" value="Genomic_DNA"/>
</dbReference>